<feature type="domain" description="Electron transfer flavoprotein alpha/beta-subunit N-terminal" evidence="8">
    <location>
        <begin position="7"/>
        <end position="180"/>
    </location>
</feature>
<gene>
    <name evidence="6" type="primary">fixB</name>
    <name evidence="9" type="ORF">RK55_002370</name>
</gene>
<dbReference type="GO" id="GO:0050660">
    <property type="term" value="F:flavin adenine dinucleotide binding"/>
    <property type="evidence" value="ECO:0007669"/>
    <property type="project" value="InterPro"/>
</dbReference>
<comment type="similarity">
    <text evidence="1 6">Belongs to the ETF alpha-subunit/FixB family.</text>
</comment>
<evidence type="ECO:0000256" key="5">
    <source>
        <dbReference type="ARBA" id="ARBA00022982"/>
    </source>
</evidence>
<comment type="function">
    <text evidence="6">Required for anaerobic carnitine reduction. May bring reductant to CaiA.</text>
</comment>
<evidence type="ECO:0000313" key="10">
    <source>
        <dbReference type="Proteomes" id="UP000236163"/>
    </source>
</evidence>
<sequence>MSKFSSVWVFSDTPSRLAELIGGAQHTGEQINVFVLSEADSEVAFHFGADRVWLVRGKPDDRMVEDYAEAMAETLHKHGGEAGMVLLPNTRRGKLLAAKLGYRLAAAVSNDASSVVPQAEGAAVKHMVYGGLAMGEETITSPWAVVTLSSGAFEPAQADTARRGEAQSVEWIAPAIVVTRTTTQARQSNRVDLDKARLVVSVGRGIGSKENIALAQALCQTIGAELACSRPVAENEKWMEHERYVGISNLMLKPELYLAIGISGQIQHMVGANGSQTICAINKDKNAPIFQYADYGIVGDAVKILPALTQALAR</sequence>
<dbReference type="Pfam" id="PF01012">
    <property type="entry name" value="ETF"/>
    <property type="match status" value="1"/>
</dbReference>
<dbReference type="InterPro" id="IPR001308">
    <property type="entry name" value="ETF_a/FixB"/>
</dbReference>
<feature type="binding site" evidence="7">
    <location>
        <position position="282"/>
    </location>
    <ligand>
        <name>FAD</name>
        <dbReference type="ChEBI" id="CHEBI:57692"/>
    </ligand>
</feature>
<dbReference type="SUPFAM" id="SSF52402">
    <property type="entry name" value="Adenine nucleotide alpha hydrolases-like"/>
    <property type="match status" value="1"/>
</dbReference>
<dbReference type="UniPathway" id="UPA00117"/>
<evidence type="ECO:0000256" key="3">
    <source>
        <dbReference type="ARBA" id="ARBA00022630"/>
    </source>
</evidence>
<dbReference type="AlphaFoldDB" id="A0A1J6ZHS6"/>
<comment type="subunit">
    <text evidence="6">Heterodimer of FixA and FixB.</text>
</comment>
<dbReference type="PANTHER" id="PTHR43153:SF5">
    <property type="entry name" value="PROTEIN FIXB-RELATED"/>
    <property type="match status" value="1"/>
</dbReference>
<dbReference type="GO" id="GO:0009437">
    <property type="term" value="P:carnitine metabolic process"/>
    <property type="evidence" value="ECO:0007669"/>
    <property type="project" value="UniProtKB-UniRule"/>
</dbReference>
<dbReference type="InterPro" id="IPR014729">
    <property type="entry name" value="Rossmann-like_a/b/a_fold"/>
</dbReference>
<evidence type="ECO:0000256" key="7">
    <source>
        <dbReference type="PIRSR" id="PIRSR000089-1"/>
    </source>
</evidence>
<dbReference type="InterPro" id="IPR029035">
    <property type="entry name" value="DHS-like_NAD/FAD-binding_dom"/>
</dbReference>
<dbReference type="Proteomes" id="UP000236163">
    <property type="component" value="Unassembled WGS sequence"/>
</dbReference>
<dbReference type="InterPro" id="IPR014731">
    <property type="entry name" value="ETF_asu_C"/>
</dbReference>
<evidence type="ECO:0000256" key="4">
    <source>
        <dbReference type="ARBA" id="ARBA00022827"/>
    </source>
</evidence>
<keyword evidence="4 6" id="KW-0274">FAD</keyword>
<dbReference type="InterPro" id="IPR023461">
    <property type="entry name" value="FixB"/>
</dbReference>
<keyword evidence="2 6" id="KW-0813">Transport</keyword>
<comment type="cofactor">
    <cofactor evidence="7">
        <name>FAD</name>
        <dbReference type="ChEBI" id="CHEBI:57692"/>
    </cofactor>
    <text evidence="7">Binds 1 FAD per dimer.</text>
</comment>
<dbReference type="NCBIfam" id="NF002889">
    <property type="entry name" value="PRK03363.1"/>
    <property type="match status" value="1"/>
</dbReference>
<dbReference type="GO" id="GO:0033539">
    <property type="term" value="P:fatty acid beta-oxidation using acyl-CoA dehydrogenase"/>
    <property type="evidence" value="ECO:0007669"/>
    <property type="project" value="TreeGrafter"/>
</dbReference>
<dbReference type="Pfam" id="PF00766">
    <property type="entry name" value="ETF_alpha"/>
    <property type="match status" value="1"/>
</dbReference>
<keyword evidence="5 6" id="KW-0249">Electron transport</keyword>
<dbReference type="SMART" id="SM00893">
    <property type="entry name" value="ETF"/>
    <property type="match status" value="1"/>
</dbReference>
<feature type="binding site" evidence="7">
    <location>
        <begin position="229"/>
        <end position="230"/>
    </location>
    <ligand>
        <name>FAD</name>
        <dbReference type="ChEBI" id="CHEBI:57692"/>
    </ligand>
</feature>
<evidence type="ECO:0000259" key="8">
    <source>
        <dbReference type="SMART" id="SM00893"/>
    </source>
</evidence>
<evidence type="ECO:0000313" key="9">
    <source>
        <dbReference type="EMBL" id="PNO32163.1"/>
    </source>
</evidence>
<feature type="binding site" evidence="6">
    <location>
        <begin position="256"/>
        <end position="284"/>
    </location>
    <ligand>
        <name>FAD</name>
        <dbReference type="ChEBI" id="CHEBI:57692"/>
    </ligand>
</feature>
<dbReference type="PROSITE" id="PS00696">
    <property type="entry name" value="ETF_ALPHA"/>
    <property type="match status" value="1"/>
</dbReference>
<name>A0A1J6ZHS6_SALHO</name>
<keyword evidence="3 6" id="KW-0285">Flavoprotein</keyword>
<proteinExistence type="inferred from homology"/>
<dbReference type="PANTHER" id="PTHR43153">
    <property type="entry name" value="ELECTRON TRANSFER FLAVOPROTEIN ALPHA"/>
    <property type="match status" value="1"/>
</dbReference>
<comment type="caution">
    <text evidence="9">The sequence shown here is derived from an EMBL/GenBank/DDBJ whole genome shotgun (WGS) entry which is preliminary data.</text>
</comment>
<dbReference type="Gene3D" id="3.40.50.620">
    <property type="entry name" value="HUPs"/>
    <property type="match status" value="1"/>
</dbReference>
<dbReference type="SUPFAM" id="SSF52467">
    <property type="entry name" value="DHS-like NAD/FAD-binding domain"/>
    <property type="match status" value="1"/>
</dbReference>
<feature type="binding site" evidence="7">
    <location>
        <position position="204"/>
    </location>
    <ligand>
        <name>FAD</name>
        <dbReference type="ChEBI" id="CHEBI:57692"/>
    </ligand>
</feature>
<organism evidence="9 10">
    <name type="scientific">Salmonella enterica subsp. houtenae serovar 50:g,z51:-</name>
    <dbReference type="NCBI Taxonomy" id="1173947"/>
    <lineage>
        <taxon>Bacteria</taxon>
        <taxon>Pseudomonadati</taxon>
        <taxon>Pseudomonadota</taxon>
        <taxon>Gammaproteobacteria</taxon>
        <taxon>Enterobacterales</taxon>
        <taxon>Enterobacteriaceae</taxon>
        <taxon>Salmonella</taxon>
    </lineage>
</organism>
<dbReference type="FunFam" id="3.40.50.1220:FF:000004">
    <property type="entry name" value="Electron transfer flavoprotein"/>
    <property type="match status" value="1"/>
</dbReference>
<dbReference type="GO" id="GO:0009055">
    <property type="term" value="F:electron transfer activity"/>
    <property type="evidence" value="ECO:0007669"/>
    <property type="project" value="InterPro"/>
</dbReference>
<evidence type="ECO:0000256" key="6">
    <source>
        <dbReference type="HAMAP-Rule" id="MF_01056"/>
    </source>
</evidence>
<evidence type="ECO:0000256" key="2">
    <source>
        <dbReference type="ARBA" id="ARBA00022448"/>
    </source>
</evidence>
<reference evidence="10" key="1">
    <citation type="submission" date="2017-12" db="EMBL/GenBank/DDBJ databases">
        <title>FDA dAtabase for Regulatory Grade micrObial Sequences (FDA-ARGOS): Supporting development and validation of Infectious Disease Dx tests.</title>
        <authorList>
            <person name="Sichtig H."/>
            <person name="Tallon L."/>
            <person name="Sadzewicz L."/>
            <person name="Sengamalay N."/>
            <person name="Nagaraj S."/>
            <person name="Vavikolanu K."/>
            <person name="Aluvathingal J."/>
            <person name="Nadendla S."/>
            <person name="Pirone D.C."/>
            <person name="Hoffman M."/>
            <person name="Muruvanda T."/>
            <person name="Allard M."/>
            <person name="Evans P."/>
        </authorList>
    </citation>
    <scope>NUCLEOTIDE SEQUENCE [LARGE SCALE GENOMIC DNA]</scope>
    <source>
        <strain evidence="10">FDAARGOS_55</strain>
    </source>
</reference>
<feature type="binding site" evidence="7">
    <location>
        <begin position="261"/>
        <end position="268"/>
    </location>
    <ligand>
        <name>FAD</name>
        <dbReference type="ChEBI" id="CHEBI:57692"/>
    </ligand>
</feature>
<dbReference type="HAMAP" id="MF_01056">
    <property type="entry name" value="FixB"/>
    <property type="match status" value="1"/>
</dbReference>
<dbReference type="EMBL" id="JWSP02000004">
    <property type="protein sequence ID" value="PNO32163.1"/>
    <property type="molecule type" value="Genomic_DNA"/>
</dbReference>
<dbReference type="Gene3D" id="3.40.50.1220">
    <property type="entry name" value="TPP-binding domain"/>
    <property type="match status" value="1"/>
</dbReference>
<evidence type="ECO:0000256" key="1">
    <source>
        <dbReference type="ARBA" id="ARBA00005817"/>
    </source>
</evidence>
<dbReference type="PIRSF" id="PIRSF000089">
    <property type="entry name" value="Electra_flavoP_a"/>
    <property type="match status" value="1"/>
</dbReference>
<dbReference type="InterPro" id="IPR018206">
    <property type="entry name" value="ETF_asu_C_CS"/>
</dbReference>
<comment type="pathway">
    <text evidence="6">Amine and polyamine metabolism; carnitine metabolism.</text>
</comment>
<accession>A0A1J6ZHS6</accession>
<dbReference type="InterPro" id="IPR014730">
    <property type="entry name" value="ETF_a/b_N"/>
</dbReference>
<protein>
    <recommendedName>
        <fullName evidence="6">Protein FixB</fullName>
    </recommendedName>
</protein>
<dbReference type="STRING" id="523831.SEHO0A_00062"/>